<proteinExistence type="predicted"/>
<name>A0ABX4ZTX9_9PAST</name>
<dbReference type="SUPFAM" id="SSF54909">
    <property type="entry name" value="Dimeric alpha+beta barrel"/>
    <property type="match status" value="2"/>
</dbReference>
<gene>
    <name evidence="2" type="ORF">C3Z13_05695</name>
</gene>
<keyword evidence="2" id="KW-0503">Monooxygenase</keyword>
<feature type="domain" description="ABM" evidence="1">
    <location>
        <begin position="121"/>
        <end position="210"/>
    </location>
</feature>
<dbReference type="Gene3D" id="3.30.70.100">
    <property type="match status" value="1"/>
</dbReference>
<comment type="caution">
    <text evidence="2">The sequence shown here is derived from an EMBL/GenBank/DDBJ whole genome shotgun (WGS) entry which is preliminary data.</text>
</comment>
<dbReference type="Proteomes" id="UP000237229">
    <property type="component" value="Unassembled WGS sequence"/>
</dbReference>
<dbReference type="PROSITE" id="PS51725">
    <property type="entry name" value="ABM"/>
    <property type="match status" value="1"/>
</dbReference>
<organism evidence="2 3">
    <name type="scientific">Avibacterium endocarditidis</name>
    <dbReference type="NCBI Taxonomy" id="380674"/>
    <lineage>
        <taxon>Bacteria</taxon>
        <taxon>Pseudomonadati</taxon>
        <taxon>Pseudomonadota</taxon>
        <taxon>Gammaproteobacteria</taxon>
        <taxon>Pasteurellales</taxon>
        <taxon>Pasteurellaceae</taxon>
        <taxon>Avibacterium</taxon>
    </lineage>
</organism>
<dbReference type="GO" id="GO:0004497">
    <property type="term" value="F:monooxygenase activity"/>
    <property type="evidence" value="ECO:0007669"/>
    <property type="project" value="UniProtKB-KW"/>
</dbReference>
<keyword evidence="2" id="KW-0560">Oxidoreductase</keyword>
<reference evidence="2 3" key="1">
    <citation type="submission" date="2018-02" db="EMBL/GenBank/DDBJ databases">
        <title>Classification genera of Pasteurellaceae by whole genome sequence comparison.</title>
        <authorList>
            <person name="Christensen H."/>
        </authorList>
    </citation>
    <scope>NUCLEOTIDE SEQUENCE [LARGE SCALE GENOMIC DNA]</scope>
    <source>
        <strain evidence="2 3">20186H4H1</strain>
    </source>
</reference>
<evidence type="ECO:0000259" key="1">
    <source>
        <dbReference type="PROSITE" id="PS51725"/>
    </source>
</evidence>
<protein>
    <submittedName>
        <fullName evidence="2">Antibiotic biosynthesis monooxygenase</fullName>
    </submittedName>
</protein>
<dbReference type="InterPro" id="IPR011008">
    <property type="entry name" value="Dimeric_a/b-barrel"/>
</dbReference>
<dbReference type="PANTHER" id="PTHR33336:SF3">
    <property type="entry name" value="ABM DOMAIN-CONTAINING PROTEIN"/>
    <property type="match status" value="1"/>
</dbReference>
<sequence>MPFQPALSVQAAPIMNFFELGIAEGQKMPPINKWHSTISKPPSKRKGTLAMIALQSQENPQLGYMLELYADEAAYQTHKNSLQYQYFLQASPKILTDHKKFTPLTLQFWAEKAFTPRETMQTNLVKVRVKPEYQSEFAQIVKNEMQIAMDKENGVWLMAAGTEKNAPNHWLFFEIYADAKAYEQHRQTPHFQEYLTKTAEMVEEKEMLKVKAEVVGNQGGFRY</sequence>
<keyword evidence="3" id="KW-1185">Reference proteome</keyword>
<accession>A0ABX4ZTX9</accession>
<dbReference type="Pfam" id="PF03992">
    <property type="entry name" value="ABM"/>
    <property type="match status" value="2"/>
</dbReference>
<dbReference type="PANTHER" id="PTHR33336">
    <property type="entry name" value="QUINOL MONOOXYGENASE YGIN-RELATED"/>
    <property type="match status" value="1"/>
</dbReference>
<dbReference type="InterPro" id="IPR007138">
    <property type="entry name" value="ABM_dom"/>
</dbReference>
<evidence type="ECO:0000313" key="3">
    <source>
        <dbReference type="Proteomes" id="UP000237229"/>
    </source>
</evidence>
<dbReference type="InterPro" id="IPR050744">
    <property type="entry name" value="AI-2_Isomerase_LsrG"/>
</dbReference>
<dbReference type="EMBL" id="PQVI01000073">
    <property type="protein sequence ID" value="POY42405.1"/>
    <property type="molecule type" value="Genomic_DNA"/>
</dbReference>
<evidence type="ECO:0000313" key="2">
    <source>
        <dbReference type="EMBL" id="POY42405.1"/>
    </source>
</evidence>